<dbReference type="AlphaFoldDB" id="A0A4R5C0H1"/>
<organism evidence="6 7">
    <name type="scientific">Actinomadura rubrisoli</name>
    <dbReference type="NCBI Taxonomy" id="2530368"/>
    <lineage>
        <taxon>Bacteria</taxon>
        <taxon>Bacillati</taxon>
        <taxon>Actinomycetota</taxon>
        <taxon>Actinomycetes</taxon>
        <taxon>Streptosporangiales</taxon>
        <taxon>Thermomonosporaceae</taxon>
        <taxon>Actinomadura</taxon>
    </lineage>
</organism>
<evidence type="ECO:0000256" key="2">
    <source>
        <dbReference type="ARBA" id="ARBA00023125"/>
    </source>
</evidence>
<name>A0A4R5C0H1_9ACTN</name>
<proteinExistence type="predicted"/>
<evidence type="ECO:0000259" key="5">
    <source>
        <dbReference type="PROSITE" id="PS50110"/>
    </source>
</evidence>
<protein>
    <submittedName>
        <fullName evidence="6">Response regulator transcription factor</fullName>
    </submittedName>
</protein>
<dbReference type="CDD" id="cd17535">
    <property type="entry name" value="REC_NarL-like"/>
    <property type="match status" value="1"/>
</dbReference>
<dbReference type="InterPro" id="IPR039420">
    <property type="entry name" value="WalR-like"/>
</dbReference>
<dbReference type="GO" id="GO:0006355">
    <property type="term" value="P:regulation of DNA-templated transcription"/>
    <property type="evidence" value="ECO:0007669"/>
    <property type="project" value="InterPro"/>
</dbReference>
<evidence type="ECO:0000256" key="1">
    <source>
        <dbReference type="ARBA" id="ARBA00022553"/>
    </source>
</evidence>
<dbReference type="GO" id="GO:0000160">
    <property type="term" value="P:phosphorelay signal transduction system"/>
    <property type="evidence" value="ECO:0007669"/>
    <property type="project" value="InterPro"/>
</dbReference>
<comment type="caution">
    <text evidence="6">The sequence shown here is derived from an EMBL/GenBank/DDBJ whole genome shotgun (WGS) entry which is preliminary data.</text>
</comment>
<dbReference type="SUPFAM" id="SSF52172">
    <property type="entry name" value="CheY-like"/>
    <property type="match status" value="1"/>
</dbReference>
<dbReference type="InterPro" id="IPR016032">
    <property type="entry name" value="Sig_transdc_resp-reg_C-effctor"/>
</dbReference>
<dbReference type="PRINTS" id="PR00038">
    <property type="entry name" value="HTHLUXR"/>
</dbReference>
<dbReference type="InterPro" id="IPR058245">
    <property type="entry name" value="NreC/VraR/RcsB-like_REC"/>
</dbReference>
<feature type="modified residue" description="4-aspartylphosphate" evidence="3">
    <location>
        <position position="62"/>
    </location>
</feature>
<dbReference type="PROSITE" id="PS50043">
    <property type="entry name" value="HTH_LUXR_2"/>
    <property type="match status" value="1"/>
</dbReference>
<dbReference type="PROSITE" id="PS50110">
    <property type="entry name" value="RESPONSE_REGULATORY"/>
    <property type="match status" value="1"/>
</dbReference>
<keyword evidence="1 3" id="KW-0597">Phosphoprotein</keyword>
<reference evidence="6 7" key="1">
    <citation type="submission" date="2019-03" db="EMBL/GenBank/DDBJ databases">
        <title>Draft genome sequences of novel Actinobacteria.</title>
        <authorList>
            <person name="Sahin N."/>
            <person name="Ay H."/>
            <person name="Saygin H."/>
        </authorList>
    </citation>
    <scope>NUCLEOTIDE SEQUENCE [LARGE SCALE GENOMIC DNA]</scope>
    <source>
        <strain evidence="6 7">H3C3</strain>
    </source>
</reference>
<dbReference type="Proteomes" id="UP000294513">
    <property type="component" value="Unassembled WGS sequence"/>
</dbReference>
<dbReference type="SMART" id="SM00421">
    <property type="entry name" value="HTH_LUXR"/>
    <property type="match status" value="1"/>
</dbReference>
<evidence type="ECO:0000256" key="3">
    <source>
        <dbReference type="PROSITE-ProRule" id="PRU00169"/>
    </source>
</evidence>
<dbReference type="GO" id="GO:0003677">
    <property type="term" value="F:DNA binding"/>
    <property type="evidence" value="ECO:0007669"/>
    <property type="project" value="UniProtKB-KW"/>
</dbReference>
<dbReference type="SUPFAM" id="SSF46894">
    <property type="entry name" value="C-terminal effector domain of the bipartite response regulators"/>
    <property type="match status" value="1"/>
</dbReference>
<dbReference type="Pfam" id="PF00196">
    <property type="entry name" value="GerE"/>
    <property type="match status" value="1"/>
</dbReference>
<dbReference type="CDD" id="cd06170">
    <property type="entry name" value="LuxR_C_like"/>
    <property type="match status" value="1"/>
</dbReference>
<dbReference type="Gene3D" id="3.40.50.2300">
    <property type="match status" value="1"/>
</dbReference>
<evidence type="ECO:0000313" key="7">
    <source>
        <dbReference type="Proteomes" id="UP000294513"/>
    </source>
</evidence>
<dbReference type="InterPro" id="IPR000792">
    <property type="entry name" value="Tscrpt_reg_LuxR_C"/>
</dbReference>
<accession>A0A4R5C0H1</accession>
<feature type="domain" description="HTH luxR-type" evidence="4">
    <location>
        <begin position="144"/>
        <end position="209"/>
    </location>
</feature>
<dbReference type="SMART" id="SM00448">
    <property type="entry name" value="REC"/>
    <property type="match status" value="1"/>
</dbReference>
<evidence type="ECO:0000259" key="4">
    <source>
        <dbReference type="PROSITE" id="PS50043"/>
    </source>
</evidence>
<feature type="domain" description="Response regulatory" evidence="5">
    <location>
        <begin position="11"/>
        <end position="127"/>
    </location>
</feature>
<keyword evidence="2" id="KW-0238">DNA-binding</keyword>
<gene>
    <name evidence="6" type="ORF">E1298_11930</name>
</gene>
<dbReference type="PANTHER" id="PTHR43214">
    <property type="entry name" value="TWO-COMPONENT RESPONSE REGULATOR"/>
    <property type="match status" value="1"/>
</dbReference>
<dbReference type="Pfam" id="PF00072">
    <property type="entry name" value="Response_reg"/>
    <property type="match status" value="1"/>
</dbReference>
<dbReference type="InterPro" id="IPR011006">
    <property type="entry name" value="CheY-like_superfamily"/>
</dbReference>
<dbReference type="InterPro" id="IPR001789">
    <property type="entry name" value="Sig_transdc_resp-reg_receiver"/>
</dbReference>
<dbReference type="OrthoDB" id="9808843at2"/>
<evidence type="ECO:0000313" key="6">
    <source>
        <dbReference type="EMBL" id="TDD91493.1"/>
    </source>
</evidence>
<sequence length="215" mass="23110">MRGAAGAAVLTVLLVDDHTLVRQGVREILETQEDLRVVAEAGDGEEAVAAAAASRPHVVLLDVEMPGTDAAATVRRIRACSPDSQVIILSMHEGPRLLEGLLDAGIRGYLLKTVPWEELVAAIRAVRDDGSRIVLGVSRRSLPRGERSVRLTERERQVLALTARALSNRQIASRLSLTEATVKRHLRSVFAKLGAGSRLDAVNRAVAAGLIEPEL</sequence>
<dbReference type="EMBL" id="SMKU01000044">
    <property type="protein sequence ID" value="TDD91493.1"/>
    <property type="molecule type" value="Genomic_DNA"/>
</dbReference>
<keyword evidence="7" id="KW-1185">Reference proteome</keyword>